<organism evidence="1 2">
    <name type="scientific">Beauveria bassiana</name>
    <name type="common">White muscardine disease fungus</name>
    <name type="synonym">Tritirachium shiotae</name>
    <dbReference type="NCBI Taxonomy" id="176275"/>
    <lineage>
        <taxon>Eukaryota</taxon>
        <taxon>Fungi</taxon>
        <taxon>Dikarya</taxon>
        <taxon>Ascomycota</taxon>
        <taxon>Pezizomycotina</taxon>
        <taxon>Sordariomycetes</taxon>
        <taxon>Hypocreomycetidae</taxon>
        <taxon>Hypocreales</taxon>
        <taxon>Cordycipitaceae</taxon>
        <taxon>Beauveria</taxon>
    </lineage>
</organism>
<evidence type="ECO:0000313" key="2">
    <source>
        <dbReference type="Proteomes" id="UP000237441"/>
    </source>
</evidence>
<dbReference type="AlphaFoldDB" id="A0A2S7YN63"/>
<evidence type="ECO:0008006" key="3">
    <source>
        <dbReference type="Google" id="ProtNLM"/>
    </source>
</evidence>
<protein>
    <recommendedName>
        <fullName evidence="3">Nuclear pore protein</fullName>
    </recommendedName>
</protein>
<name>A0A2S7YN63_BEABA</name>
<proteinExistence type="predicted"/>
<dbReference type="Proteomes" id="UP000237441">
    <property type="component" value="Unassembled WGS sequence"/>
</dbReference>
<accession>A0A2S7YN63</accession>
<dbReference type="EMBL" id="JRHA01000008">
    <property type="protein sequence ID" value="PQK17620.1"/>
    <property type="molecule type" value="Genomic_DNA"/>
</dbReference>
<sequence>MSADRIIFDEDGDAQLCVGSAYSSPPAIFIACSRALSRASPVFDEIFHGTRAQQKTDAVIIDLAHDKPASLALLLFAMHSRFDHVPACLPIDALYDLTVVAQKYGATAALRPWTGKWTQAVAVELEGEDDKLPKAMSIYWALGCRAGFFSTAARFAECAPDLGTTDLADLQIPPDTIEHIIAIRRQTVDLLCNVFRDMIRHLLIVDEGPRWCHHATWFGHHRCESMILGSIMSGLSRVKLWPLPDAKDASYSVLKLYEKLDSVVVHDIARETENGADHQVCNPSQHLKSAMKNIMDGIPGRLSKLIVFKTGQLDLSK</sequence>
<reference evidence="1 2" key="1">
    <citation type="submission" date="2016-07" db="EMBL/GenBank/DDBJ databases">
        <title>Comparative genomics of the entomopathogenic fungus Beauveria bassiana.</title>
        <authorList>
            <person name="Valero Jimenez C.A."/>
            <person name="Zwaan B.J."/>
            <person name="Van Kan J.A."/>
            <person name="Takken W."/>
            <person name="Debets A.J."/>
            <person name="Schoustra S.E."/>
            <person name="Koenraadt C.J."/>
        </authorList>
    </citation>
    <scope>NUCLEOTIDE SEQUENCE [LARGE SCALE GENOMIC DNA]</scope>
    <source>
        <strain evidence="1 2">ARSEF 8028</strain>
    </source>
</reference>
<comment type="caution">
    <text evidence="1">The sequence shown here is derived from an EMBL/GenBank/DDBJ whole genome shotgun (WGS) entry which is preliminary data.</text>
</comment>
<dbReference type="PROSITE" id="PS51257">
    <property type="entry name" value="PROKAR_LIPOPROTEIN"/>
    <property type="match status" value="1"/>
</dbReference>
<gene>
    <name evidence="1" type="ORF">BB8028_0008g01290</name>
</gene>
<dbReference type="OrthoDB" id="5275938at2759"/>
<evidence type="ECO:0000313" key="1">
    <source>
        <dbReference type="EMBL" id="PQK17620.1"/>
    </source>
</evidence>